<dbReference type="InterPro" id="IPR058163">
    <property type="entry name" value="LysR-type_TF_proteobact-type"/>
</dbReference>
<dbReference type="InterPro" id="IPR036388">
    <property type="entry name" value="WH-like_DNA-bd_sf"/>
</dbReference>
<keyword evidence="4" id="KW-0804">Transcription</keyword>
<evidence type="ECO:0000313" key="6">
    <source>
        <dbReference type="EMBL" id="MFJ1269346.1"/>
    </source>
</evidence>
<dbReference type="Pfam" id="PF03466">
    <property type="entry name" value="LysR_substrate"/>
    <property type="match status" value="1"/>
</dbReference>
<proteinExistence type="inferred from homology"/>
<dbReference type="SUPFAM" id="SSF53850">
    <property type="entry name" value="Periplasmic binding protein-like II"/>
    <property type="match status" value="1"/>
</dbReference>
<dbReference type="Gene3D" id="1.10.10.10">
    <property type="entry name" value="Winged helix-like DNA-binding domain superfamily/Winged helix DNA-binding domain"/>
    <property type="match status" value="1"/>
</dbReference>
<evidence type="ECO:0000256" key="3">
    <source>
        <dbReference type="ARBA" id="ARBA00023125"/>
    </source>
</evidence>
<dbReference type="SUPFAM" id="SSF46785">
    <property type="entry name" value="Winged helix' DNA-binding domain"/>
    <property type="match status" value="1"/>
</dbReference>
<dbReference type="InterPro" id="IPR005119">
    <property type="entry name" value="LysR_subst-bd"/>
</dbReference>
<dbReference type="PANTHER" id="PTHR30537:SF5">
    <property type="entry name" value="HTH-TYPE TRANSCRIPTIONAL ACTIVATOR TTDR-RELATED"/>
    <property type="match status" value="1"/>
</dbReference>
<dbReference type="Gene3D" id="3.40.190.290">
    <property type="match status" value="1"/>
</dbReference>
<dbReference type="InterPro" id="IPR000847">
    <property type="entry name" value="LysR_HTH_N"/>
</dbReference>
<gene>
    <name evidence="6" type="ORF">ACD661_12330</name>
</gene>
<evidence type="ECO:0000259" key="5">
    <source>
        <dbReference type="PROSITE" id="PS50931"/>
    </source>
</evidence>
<dbReference type="RefSeq" id="WP_400188169.1">
    <property type="nucleotide sequence ID" value="NZ_JBGORX010000005.1"/>
</dbReference>
<feature type="domain" description="HTH lysR-type" evidence="5">
    <location>
        <begin position="11"/>
        <end position="61"/>
    </location>
</feature>
<protein>
    <submittedName>
        <fullName evidence="6">LysR family transcriptional regulator</fullName>
    </submittedName>
</protein>
<dbReference type="Pfam" id="PF00126">
    <property type="entry name" value="HTH_1"/>
    <property type="match status" value="1"/>
</dbReference>
<keyword evidence="7" id="KW-1185">Reference proteome</keyword>
<comment type="similarity">
    <text evidence="1">Belongs to the LysR transcriptional regulatory family.</text>
</comment>
<dbReference type="CDD" id="cd08422">
    <property type="entry name" value="PBP2_CrgA_like"/>
    <property type="match status" value="1"/>
</dbReference>
<organism evidence="6 7">
    <name type="scientific">Legionella lytica</name>
    <dbReference type="NCBI Taxonomy" id="96232"/>
    <lineage>
        <taxon>Bacteria</taxon>
        <taxon>Pseudomonadati</taxon>
        <taxon>Pseudomonadota</taxon>
        <taxon>Gammaproteobacteria</taxon>
        <taxon>Legionellales</taxon>
        <taxon>Legionellaceae</taxon>
        <taxon>Legionella</taxon>
    </lineage>
</organism>
<dbReference type="InterPro" id="IPR036390">
    <property type="entry name" value="WH_DNA-bd_sf"/>
</dbReference>
<evidence type="ECO:0000256" key="1">
    <source>
        <dbReference type="ARBA" id="ARBA00009437"/>
    </source>
</evidence>
<accession>A0ABW8D9F6</accession>
<comment type="caution">
    <text evidence="6">The sequence shown here is derived from an EMBL/GenBank/DDBJ whole genome shotgun (WGS) entry which is preliminary data.</text>
</comment>
<reference evidence="6 7" key="1">
    <citation type="submission" date="2024-08" db="EMBL/GenBank/DDBJ databases">
        <title>Draft Genome Sequence of Legionella lytica strain DSB2004, Isolated From a Fire Sprinkler System.</title>
        <authorList>
            <person name="Everhart A.D."/>
            <person name="Kidane D.T."/>
            <person name="Farone A.L."/>
            <person name="Farone M.B."/>
        </authorList>
    </citation>
    <scope>NUCLEOTIDE SEQUENCE [LARGE SCALE GENOMIC DNA]</scope>
    <source>
        <strain evidence="6 7">DSB2004</strain>
    </source>
</reference>
<dbReference type="PROSITE" id="PS50931">
    <property type="entry name" value="HTH_LYSR"/>
    <property type="match status" value="1"/>
</dbReference>
<dbReference type="Proteomes" id="UP001615550">
    <property type="component" value="Unassembled WGS sequence"/>
</dbReference>
<evidence type="ECO:0000313" key="7">
    <source>
        <dbReference type="Proteomes" id="UP001615550"/>
    </source>
</evidence>
<keyword evidence="3" id="KW-0238">DNA-binding</keyword>
<evidence type="ECO:0000256" key="2">
    <source>
        <dbReference type="ARBA" id="ARBA00023015"/>
    </source>
</evidence>
<keyword evidence="2" id="KW-0805">Transcription regulation</keyword>
<evidence type="ECO:0000256" key="4">
    <source>
        <dbReference type="ARBA" id="ARBA00023163"/>
    </source>
</evidence>
<sequence>MTDFIISDALVFLSVAEEGSFAAAAKKLFISSSVISKRISRLENQLRVQLIQRTTRTMALTESGQLFYEHCKRIKSEINDAADKIQQQHQIPSGLLRINAPMSFGQVHLIPAVNDFLALYPEMKIELILGSQYANFIYKGLDLAIFINDLPDTSLLKSRKIALRNSGVYGSPDYFARFGMPEIPEDLTQHNCLIYQSEPGNSLGIGQKHEWRFYDEKDKLSIPVSGNLRINSNQGLVKAALAGVGLVKLSSFMVTEEVKAGRLISVLNDYCEHDINIHAAYPNQRYLPSKVRVFIDFLLERFDAENYWKSIG</sequence>
<dbReference type="PANTHER" id="PTHR30537">
    <property type="entry name" value="HTH-TYPE TRANSCRIPTIONAL REGULATOR"/>
    <property type="match status" value="1"/>
</dbReference>
<name>A0ABW8D9F6_9GAMM</name>
<dbReference type="EMBL" id="JBGORX010000005">
    <property type="protein sequence ID" value="MFJ1269346.1"/>
    <property type="molecule type" value="Genomic_DNA"/>
</dbReference>